<protein>
    <submittedName>
        <fullName evidence="2">CGNR zinc finger domain-containing protein</fullName>
    </submittedName>
</protein>
<evidence type="ECO:0000313" key="3">
    <source>
        <dbReference type="Proteomes" id="UP001500192"/>
    </source>
</evidence>
<dbReference type="Pfam" id="PF11706">
    <property type="entry name" value="zf-CGNR"/>
    <property type="match status" value="1"/>
</dbReference>
<dbReference type="InterPro" id="IPR010852">
    <property type="entry name" value="ABATE"/>
</dbReference>
<dbReference type="SUPFAM" id="SSF160904">
    <property type="entry name" value="Jann2411-like"/>
    <property type="match status" value="1"/>
</dbReference>
<comment type="caution">
    <text evidence="2">The sequence shown here is derived from an EMBL/GenBank/DDBJ whole genome shotgun (WGS) entry which is preliminary data.</text>
</comment>
<organism evidence="2 3">
    <name type="scientific">Amycolatopsis dongchuanensis</name>
    <dbReference type="NCBI Taxonomy" id="1070866"/>
    <lineage>
        <taxon>Bacteria</taxon>
        <taxon>Bacillati</taxon>
        <taxon>Actinomycetota</taxon>
        <taxon>Actinomycetes</taxon>
        <taxon>Pseudonocardiales</taxon>
        <taxon>Pseudonocardiaceae</taxon>
        <taxon>Amycolatopsis</taxon>
    </lineage>
</organism>
<dbReference type="Pfam" id="PF07336">
    <property type="entry name" value="ABATE"/>
    <property type="match status" value="1"/>
</dbReference>
<sequence length="170" mass="18968">MSYSRPGAPGALALLETFCNSARFLYGEDAFADVPSAEKWLREHGMRVPALTERELRRLVEVREAIRDHLGGESPAVLNRHARAVFTAPQWTPEGTPVLAAKERGGLVADLLSVLFLGDVTGETARLKPCRAPECRWVFYDRSPGRNSVWCSMDICGARHKMRGYRARRG</sequence>
<proteinExistence type="predicted"/>
<dbReference type="RefSeq" id="WP_346053767.1">
    <property type="nucleotide sequence ID" value="NZ_BAABIB010000055.1"/>
</dbReference>
<dbReference type="Gene3D" id="1.10.3300.10">
    <property type="entry name" value="Jann2411-like domain"/>
    <property type="match status" value="1"/>
</dbReference>
<dbReference type="EMBL" id="BAABIB010000055">
    <property type="protein sequence ID" value="GAA5160475.1"/>
    <property type="molecule type" value="Genomic_DNA"/>
</dbReference>
<dbReference type="InterPro" id="IPR021005">
    <property type="entry name" value="Znf_CGNR"/>
</dbReference>
<feature type="domain" description="Zinc finger CGNR" evidence="1">
    <location>
        <begin position="126"/>
        <end position="169"/>
    </location>
</feature>
<reference evidence="3" key="1">
    <citation type="journal article" date="2019" name="Int. J. Syst. Evol. Microbiol.">
        <title>The Global Catalogue of Microorganisms (GCM) 10K type strain sequencing project: providing services to taxonomists for standard genome sequencing and annotation.</title>
        <authorList>
            <consortium name="The Broad Institute Genomics Platform"/>
            <consortium name="The Broad Institute Genome Sequencing Center for Infectious Disease"/>
            <person name="Wu L."/>
            <person name="Ma J."/>
        </authorList>
    </citation>
    <scope>NUCLEOTIDE SEQUENCE [LARGE SCALE GENOMIC DNA]</scope>
    <source>
        <strain evidence="3">JCM 18054</strain>
    </source>
</reference>
<evidence type="ECO:0000259" key="1">
    <source>
        <dbReference type="Pfam" id="PF11706"/>
    </source>
</evidence>
<accession>A0ABP9QEE3</accession>
<dbReference type="PANTHER" id="PTHR35525">
    <property type="entry name" value="BLL6575 PROTEIN"/>
    <property type="match status" value="1"/>
</dbReference>
<dbReference type="Proteomes" id="UP001500192">
    <property type="component" value="Unassembled WGS sequence"/>
</dbReference>
<keyword evidence="3" id="KW-1185">Reference proteome</keyword>
<dbReference type="InterPro" id="IPR023286">
    <property type="entry name" value="ABATE_dom_sf"/>
</dbReference>
<dbReference type="PANTHER" id="PTHR35525:SF3">
    <property type="entry name" value="BLL6575 PROTEIN"/>
    <property type="match status" value="1"/>
</dbReference>
<name>A0ABP9QEE3_9PSEU</name>
<evidence type="ECO:0000313" key="2">
    <source>
        <dbReference type="EMBL" id="GAA5160475.1"/>
    </source>
</evidence>
<gene>
    <name evidence="2" type="ORF">GCM10023214_24370</name>
</gene>